<feature type="domain" description="Thioredoxin" evidence="5">
    <location>
        <begin position="72"/>
        <end position="251"/>
    </location>
</feature>
<gene>
    <name evidence="6" type="ORF">GQE98_06865</name>
</gene>
<dbReference type="InterPro" id="IPR041205">
    <property type="entry name" value="ScsC_N"/>
</dbReference>
<dbReference type="Pfam" id="PF18312">
    <property type="entry name" value="ScsC_N"/>
    <property type="match status" value="1"/>
</dbReference>
<dbReference type="Pfam" id="PF01323">
    <property type="entry name" value="DSBA"/>
    <property type="match status" value="1"/>
</dbReference>
<evidence type="ECO:0000256" key="3">
    <source>
        <dbReference type="ARBA" id="ARBA00023157"/>
    </source>
</evidence>
<dbReference type="PANTHER" id="PTHR13887">
    <property type="entry name" value="GLUTATHIONE S-TRANSFERASE KAPPA"/>
    <property type="match status" value="1"/>
</dbReference>
<dbReference type="InterPro" id="IPR001853">
    <property type="entry name" value="DSBA-like_thioredoxin_dom"/>
</dbReference>
<evidence type="ECO:0000256" key="1">
    <source>
        <dbReference type="ARBA" id="ARBA00022729"/>
    </source>
</evidence>
<keyword evidence="3" id="KW-1015">Disulfide bond</keyword>
<dbReference type="InterPro" id="IPR013766">
    <property type="entry name" value="Thioredoxin_domain"/>
</dbReference>
<evidence type="ECO:0000313" key="6">
    <source>
        <dbReference type="EMBL" id="MZR30356.1"/>
    </source>
</evidence>
<dbReference type="EMBL" id="WTUW01000002">
    <property type="protein sequence ID" value="MZR30356.1"/>
    <property type="molecule type" value="Genomic_DNA"/>
</dbReference>
<dbReference type="Gene3D" id="3.40.30.10">
    <property type="entry name" value="Glutaredoxin"/>
    <property type="match status" value="1"/>
</dbReference>
<accession>A0A6L8W5E4</accession>
<reference evidence="6 7" key="1">
    <citation type="submission" date="2019-12" db="EMBL/GenBank/DDBJ databases">
        <title>Snethiella sp. nov. sp. isolated from sea sand.</title>
        <authorList>
            <person name="Kim J."/>
            <person name="Jeong S.E."/>
            <person name="Jung H.S."/>
            <person name="Jeon C.O."/>
        </authorList>
    </citation>
    <scope>NUCLEOTIDE SEQUENCE [LARGE SCALE GENOMIC DNA]</scope>
    <source>
        <strain evidence="6 7">DP05</strain>
    </source>
</reference>
<dbReference type="RefSeq" id="WP_161314946.1">
    <property type="nucleotide sequence ID" value="NZ_WTUW01000002.1"/>
</dbReference>
<evidence type="ECO:0000256" key="4">
    <source>
        <dbReference type="ARBA" id="ARBA00023284"/>
    </source>
</evidence>
<evidence type="ECO:0000313" key="7">
    <source>
        <dbReference type="Proteomes" id="UP000476030"/>
    </source>
</evidence>
<keyword evidence="2" id="KW-0560">Oxidoreductase</keyword>
<comment type="caution">
    <text evidence="6">The sequence shown here is derived from an EMBL/GenBank/DDBJ whole genome shotgun (WGS) entry which is preliminary data.</text>
</comment>
<dbReference type="SUPFAM" id="SSF52833">
    <property type="entry name" value="Thioredoxin-like"/>
    <property type="match status" value="1"/>
</dbReference>
<dbReference type="GO" id="GO:0016491">
    <property type="term" value="F:oxidoreductase activity"/>
    <property type="evidence" value="ECO:0007669"/>
    <property type="project" value="UniProtKB-KW"/>
</dbReference>
<dbReference type="PANTHER" id="PTHR13887:SF14">
    <property type="entry name" value="DISULFIDE BOND FORMATION PROTEIN D"/>
    <property type="match status" value="1"/>
</dbReference>
<proteinExistence type="predicted"/>
<keyword evidence="4" id="KW-0676">Redox-active center</keyword>
<evidence type="ECO:0000259" key="5">
    <source>
        <dbReference type="PROSITE" id="PS51352"/>
    </source>
</evidence>
<dbReference type="PROSITE" id="PS51352">
    <property type="entry name" value="THIOREDOXIN_2"/>
    <property type="match status" value="1"/>
</dbReference>
<dbReference type="Proteomes" id="UP000476030">
    <property type="component" value="Unassembled WGS sequence"/>
</dbReference>
<sequence>MSARTKLSSLSIFSLVALIGLIAFGAYQYAMTKPVVSEEEFGARVRAYLLSNPQVLREVIAELSKQEEKVAAAEQENLISSLAKDLKEDGYSFVAGNPDGDVTIVEFFDYRCGYCKKSFPEVMKTVEMDGNIRLVLKEFPILGADSFLASQAAIASLEQNKYFEFHTALMESRGGVTIEGIRSIAADIGLDVEKLEADMKKDEVREVVEKNYELAKQLGISGTPAFVIGDQFVPGALSTEQMLQLVAEVRDSSGNTSGNDS</sequence>
<dbReference type="AlphaFoldDB" id="A0A6L8W5E4"/>
<evidence type="ECO:0000256" key="2">
    <source>
        <dbReference type="ARBA" id="ARBA00023002"/>
    </source>
</evidence>
<dbReference type="InterPro" id="IPR036249">
    <property type="entry name" value="Thioredoxin-like_sf"/>
</dbReference>
<dbReference type="CDD" id="cd03023">
    <property type="entry name" value="DsbA_Com1_like"/>
    <property type="match status" value="1"/>
</dbReference>
<name>A0A6L8W5E4_9PROT</name>
<protein>
    <submittedName>
        <fullName evidence="6">Thioredoxin domain-containing protein</fullName>
    </submittedName>
</protein>
<organism evidence="6 7">
    <name type="scientific">Sneathiella litorea</name>
    <dbReference type="NCBI Taxonomy" id="2606216"/>
    <lineage>
        <taxon>Bacteria</taxon>
        <taxon>Pseudomonadati</taxon>
        <taxon>Pseudomonadota</taxon>
        <taxon>Alphaproteobacteria</taxon>
        <taxon>Sneathiellales</taxon>
        <taxon>Sneathiellaceae</taxon>
        <taxon>Sneathiella</taxon>
    </lineage>
</organism>
<keyword evidence="7" id="KW-1185">Reference proteome</keyword>
<keyword evidence="1" id="KW-0732">Signal</keyword>